<protein>
    <submittedName>
        <fullName evidence="2">Uncharacterized protein</fullName>
    </submittedName>
</protein>
<feature type="region of interest" description="Disordered" evidence="1">
    <location>
        <begin position="1"/>
        <end position="21"/>
    </location>
</feature>
<name>A0A8H7WIE4_9HELO</name>
<proteinExistence type="predicted"/>
<reference evidence="2" key="1">
    <citation type="submission" date="2021-02" db="EMBL/GenBank/DDBJ databases">
        <title>Genome sequence Cadophora malorum strain M34.</title>
        <authorList>
            <person name="Stefanovic E."/>
            <person name="Vu D."/>
            <person name="Scully C."/>
            <person name="Dijksterhuis J."/>
            <person name="Roader J."/>
            <person name="Houbraken J."/>
        </authorList>
    </citation>
    <scope>NUCLEOTIDE SEQUENCE</scope>
    <source>
        <strain evidence="2">M34</strain>
    </source>
</reference>
<sequence>MSTADSGSGAYDTPASSQQDNVIATNSNTVDQVHHTIEHTEASSTVASNNTLLGSGQWVAQGDIERVQNLPLQLQLSQNQEFANPNVDAASAECITASDLLGATEMLNLGHDQGQGIMSWSAGAAGLLDYGWENTTWNHNFGSR</sequence>
<evidence type="ECO:0000313" key="3">
    <source>
        <dbReference type="Proteomes" id="UP000664132"/>
    </source>
</evidence>
<dbReference type="OrthoDB" id="6365676at2759"/>
<dbReference type="EMBL" id="JAFJYH010000009">
    <property type="protein sequence ID" value="KAG4425563.1"/>
    <property type="molecule type" value="Genomic_DNA"/>
</dbReference>
<accession>A0A8H7WIE4</accession>
<gene>
    <name evidence="2" type="ORF">IFR04_001260</name>
</gene>
<evidence type="ECO:0000256" key="1">
    <source>
        <dbReference type="SAM" id="MobiDB-lite"/>
    </source>
</evidence>
<dbReference type="Proteomes" id="UP000664132">
    <property type="component" value="Unassembled WGS sequence"/>
</dbReference>
<keyword evidence="3" id="KW-1185">Reference proteome</keyword>
<comment type="caution">
    <text evidence="2">The sequence shown here is derived from an EMBL/GenBank/DDBJ whole genome shotgun (WGS) entry which is preliminary data.</text>
</comment>
<organism evidence="2 3">
    <name type="scientific">Cadophora malorum</name>
    <dbReference type="NCBI Taxonomy" id="108018"/>
    <lineage>
        <taxon>Eukaryota</taxon>
        <taxon>Fungi</taxon>
        <taxon>Dikarya</taxon>
        <taxon>Ascomycota</taxon>
        <taxon>Pezizomycotina</taxon>
        <taxon>Leotiomycetes</taxon>
        <taxon>Helotiales</taxon>
        <taxon>Ploettnerulaceae</taxon>
        <taxon>Cadophora</taxon>
    </lineage>
</organism>
<dbReference type="AlphaFoldDB" id="A0A8H7WIE4"/>
<evidence type="ECO:0000313" key="2">
    <source>
        <dbReference type="EMBL" id="KAG4425563.1"/>
    </source>
</evidence>